<keyword evidence="2" id="KW-0812">Transmembrane</keyword>
<feature type="region of interest" description="Disordered" evidence="1">
    <location>
        <begin position="136"/>
        <end position="155"/>
    </location>
</feature>
<dbReference type="OrthoDB" id="54940at2759"/>
<dbReference type="Proteomes" id="UP001153069">
    <property type="component" value="Unassembled WGS sequence"/>
</dbReference>
<reference evidence="3" key="1">
    <citation type="submission" date="2020-06" db="EMBL/GenBank/DDBJ databases">
        <authorList>
            <consortium name="Plant Systems Biology data submission"/>
        </authorList>
    </citation>
    <scope>NUCLEOTIDE SEQUENCE</scope>
    <source>
        <strain evidence="3">D6</strain>
    </source>
</reference>
<protein>
    <recommendedName>
        <fullName evidence="5">Transmembrane protein</fullName>
    </recommendedName>
</protein>
<sequence>MPSPSSSSSVDRRRPGRSSSPPLTDPDGDTDTDTIVGTKSLYWFTALLWCAFFAAMIVLLLVLIRHQEALAKQADPTDSRPRLIPPKELARLVLVLRSNDYRLVRPHPTPATVAQQDTWCPPKMASLLLTLCASHGGGRRRRRSQKSRGKQKVSLQKRGMAAEAVALCLTNQPQYRDLAANATLFQNLRTMHKQLLVGEDDNNNDTDTTIELSLAKGLTDLLQQGITYYQKHQDRQAVTAMAQAAEAVWIASFHHPTHIHNFLKHNTIQVLGDIIVTNRPKAFQNGSIIEFPYRPAHAVMWACAALQNLAAHYCHNNGGTCTWEWQQNVNDNDNNPVLALKDRNDSLEQPELAHQARHQILAIPNLLETLAEWICFVGPIHAPINETYGWPGDAKLWKGLTPTTHSPHLRSPSIVPWAAAGVIKNLLLLLLNSDDDNNHKLRERLQAMPPHHPTSLPECLCRMKQHSPDWLERDKASDAVYFWGPPQQQQHVCGGSSDNEQDHSNYVGEQKDEVEQDDERGKVGVENVNKNGKEGDEGVEGGDARGDEVVTDEESDSKAPHEEL</sequence>
<evidence type="ECO:0000256" key="1">
    <source>
        <dbReference type="SAM" id="MobiDB-lite"/>
    </source>
</evidence>
<feature type="compositionally biased region" description="Basic and acidic residues" evidence="1">
    <location>
        <begin position="531"/>
        <end position="548"/>
    </location>
</feature>
<keyword evidence="2" id="KW-1133">Transmembrane helix</keyword>
<keyword evidence="4" id="KW-1185">Reference proteome</keyword>
<evidence type="ECO:0000313" key="3">
    <source>
        <dbReference type="EMBL" id="CAB9507217.1"/>
    </source>
</evidence>
<dbReference type="EMBL" id="CAICTM010000296">
    <property type="protein sequence ID" value="CAB9507217.1"/>
    <property type="molecule type" value="Genomic_DNA"/>
</dbReference>
<feature type="region of interest" description="Disordered" evidence="1">
    <location>
        <begin position="1"/>
        <end position="31"/>
    </location>
</feature>
<feature type="compositionally biased region" description="Basic and acidic residues" evidence="1">
    <location>
        <begin position="509"/>
        <end position="523"/>
    </location>
</feature>
<name>A0A9N8DR72_9STRA</name>
<proteinExistence type="predicted"/>
<gene>
    <name evidence="3" type="ORF">SEMRO_297_G110940.1</name>
</gene>
<comment type="caution">
    <text evidence="3">The sequence shown here is derived from an EMBL/GenBank/DDBJ whole genome shotgun (WGS) entry which is preliminary data.</text>
</comment>
<feature type="compositionally biased region" description="Basic residues" evidence="1">
    <location>
        <begin position="137"/>
        <end position="151"/>
    </location>
</feature>
<evidence type="ECO:0000256" key="2">
    <source>
        <dbReference type="SAM" id="Phobius"/>
    </source>
</evidence>
<feature type="region of interest" description="Disordered" evidence="1">
    <location>
        <begin position="509"/>
        <end position="564"/>
    </location>
</feature>
<organism evidence="3 4">
    <name type="scientific">Seminavis robusta</name>
    <dbReference type="NCBI Taxonomy" id="568900"/>
    <lineage>
        <taxon>Eukaryota</taxon>
        <taxon>Sar</taxon>
        <taxon>Stramenopiles</taxon>
        <taxon>Ochrophyta</taxon>
        <taxon>Bacillariophyta</taxon>
        <taxon>Bacillariophyceae</taxon>
        <taxon>Bacillariophycidae</taxon>
        <taxon>Naviculales</taxon>
        <taxon>Naviculaceae</taxon>
        <taxon>Seminavis</taxon>
    </lineage>
</organism>
<accession>A0A9N8DR72</accession>
<evidence type="ECO:0000313" key="4">
    <source>
        <dbReference type="Proteomes" id="UP001153069"/>
    </source>
</evidence>
<evidence type="ECO:0008006" key="5">
    <source>
        <dbReference type="Google" id="ProtNLM"/>
    </source>
</evidence>
<dbReference type="AlphaFoldDB" id="A0A9N8DR72"/>
<feature type="transmembrane region" description="Helical" evidence="2">
    <location>
        <begin position="41"/>
        <end position="64"/>
    </location>
</feature>
<keyword evidence="2" id="KW-0472">Membrane</keyword>